<gene>
    <name evidence="2" type="ORF">FZD47_02365</name>
</gene>
<evidence type="ECO:0000259" key="1">
    <source>
        <dbReference type="Pfam" id="PF09643"/>
    </source>
</evidence>
<name>A0A5D4SSJ3_9BACI</name>
<dbReference type="InterPro" id="IPR023385">
    <property type="entry name" value="YopX-like_C"/>
</dbReference>
<proteinExistence type="predicted"/>
<dbReference type="Pfam" id="PF09643">
    <property type="entry name" value="YopX"/>
    <property type="match status" value="1"/>
</dbReference>
<accession>A0A5D4SSJ3</accession>
<dbReference type="InterPro" id="IPR019096">
    <property type="entry name" value="YopX_protein"/>
</dbReference>
<dbReference type="Proteomes" id="UP000323732">
    <property type="component" value="Unassembled WGS sequence"/>
</dbReference>
<dbReference type="RefSeq" id="WP_148949052.1">
    <property type="nucleotide sequence ID" value="NZ_VTES01000001.1"/>
</dbReference>
<dbReference type="Gene3D" id="2.30.30.290">
    <property type="entry name" value="YopX-like domains"/>
    <property type="match status" value="1"/>
</dbReference>
<dbReference type="AlphaFoldDB" id="A0A5D4SSJ3"/>
<organism evidence="2 3">
    <name type="scientific">Bacillus infantis</name>
    <dbReference type="NCBI Taxonomy" id="324767"/>
    <lineage>
        <taxon>Bacteria</taxon>
        <taxon>Bacillati</taxon>
        <taxon>Bacillota</taxon>
        <taxon>Bacilli</taxon>
        <taxon>Bacillales</taxon>
        <taxon>Bacillaceae</taxon>
        <taxon>Bacillus</taxon>
    </lineage>
</organism>
<protein>
    <recommendedName>
        <fullName evidence="1">YopX protein domain-containing protein</fullName>
    </recommendedName>
</protein>
<evidence type="ECO:0000313" key="3">
    <source>
        <dbReference type="Proteomes" id="UP000323732"/>
    </source>
</evidence>
<reference evidence="2 3" key="1">
    <citation type="submission" date="2019-08" db="EMBL/GenBank/DDBJ databases">
        <title>Bacillus genomes from the desert of Cuatro Cienegas, Coahuila.</title>
        <authorList>
            <person name="Olmedo-Alvarez G."/>
        </authorList>
    </citation>
    <scope>NUCLEOTIDE SEQUENCE [LARGE SCALE GENOMIC DNA]</scope>
    <source>
        <strain evidence="2 3">CH37_1T</strain>
    </source>
</reference>
<sequence length="109" mass="12907">MREIKFNFYNTRTQKYITWDESNAAMLMCAFYTHEHLKFLQYTGLKSIDNQEIFDGHILQDDEGYKWVVKYKNGAFMAECGDLMAEQLLNTVNLYCKVIGNIYEHSELL</sequence>
<comment type="caution">
    <text evidence="2">The sequence shown here is derived from an EMBL/GenBank/DDBJ whole genome shotgun (WGS) entry which is preliminary data.</text>
</comment>
<evidence type="ECO:0000313" key="2">
    <source>
        <dbReference type="EMBL" id="TYS66350.1"/>
    </source>
</evidence>
<feature type="domain" description="YopX protein" evidence="1">
    <location>
        <begin position="12"/>
        <end position="109"/>
    </location>
</feature>
<dbReference type="SUPFAM" id="SSF159006">
    <property type="entry name" value="YopX-like"/>
    <property type="match status" value="1"/>
</dbReference>
<dbReference type="EMBL" id="VTES01000001">
    <property type="protein sequence ID" value="TYS66350.1"/>
    <property type="molecule type" value="Genomic_DNA"/>
</dbReference>